<protein>
    <recommendedName>
        <fullName evidence="7">Filamentation protein</fullName>
    </recommendedName>
</protein>
<dbReference type="EMBL" id="UNSH01000041">
    <property type="protein sequence ID" value="SZF01673.1"/>
    <property type="molecule type" value="Genomic_DNA"/>
</dbReference>
<dbReference type="InterPro" id="IPR011990">
    <property type="entry name" value="TPR-like_helical_dom_sf"/>
</dbReference>
<evidence type="ECO:0000256" key="2">
    <source>
        <dbReference type="ARBA" id="ARBA00038251"/>
    </source>
</evidence>
<evidence type="ECO:0000313" key="5">
    <source>
        <dbReference type="EMBL" id="SZF01673.1"/>
    </source>
</evidence>
<evidence type="ECO:0000256" key="4">
    <source>
        <dbReference type="SAM" id="MobiDB-lite"/>
    </source>
</evidence>
<dbReference type="AlphaFoldDB" id="A0A383UMZ5"/>
<dbReference type="SUPFAM" id="SSF48452">
    <property type="entry name" value="TPR-like"/>
    <property type="match status" value="1"/>
</dbReference>
<evidence type="ECO:0000313" key="6">
    <source>
        <dbReference type="Proteomes" id="UP000275772"/>
    </source>
</evidence>
<reference evidence="5 6" key="1">
    <citation type="submission" date="2017-11" db="EMBL/GenBank/DDBJ databases">
        <authorList>
            <person name="Kracher B."/>
        </authorList>
    </citation>
    <scope>NUCLEOTIDE SEQUENCE [LARGE SCALE GENOMIC DNA]</scope>
    <source>
        <strain evidence="5 6">RACE1</strain>
    </source>
</reference>
<proteinExistence type="inferred from homology"/>
<dbReference type="InterPro" id="IPR051722">
    <property type="entry name" value="Endocytosis_PI4K-reg_protein"/>
</dbReference>
<comment type="similarity">
    <text evidence="2">Belongs to the YPP1 family.</text>
</comment>
<organism evidence="5 6">
    <name type="scientific">Blumeria hordei</name>
    <name type="common">Barley powdery mildew</name>
    <name type="synonym">Blumeria graminis f. sp. hordei</name>
    <dbReference type="NCBI Taxonomy" id="2867405"/>
    <lineage>
        <taxon>Eukaryota</taxon>
        <taxon>Fungi</taxon>
        <taxon>Dikarya</taxon>
        <taxon>Ascomycota</taxon>
        <taxon>Pezizomycotina</taxon>
        <taxon>Leotiomycetes</taxon>
        <taxon>Erysiphales</taxon>
        <taxon>Erysiphaceae</taxon>
        <taxon>Blumeria</taxon>
    </lineage>
</organism>
<accession>A0A383UMZ5</accession>
<dbReference type="SMART" id="SM00028">
    <property type="entry name" value="TPR"/>
    <property type="match status" value="3"/>
</dbReference>
<keyword evidence="3" id="KW-0802">TPR repeat</keyword>
<feature type="compositionally biased region" description="Polar residues" evidence="4">
    <location>
        <begin position="787"/>
        <end position="803"/>
    </location>
</feature>
<dbReference type="VEuPathDB" id="FungiDB:BLGHR1_12442"/>
<dbReference type="Gene3D" id="1.25.40.10">
    <property type="entry name" value="Tetratricopeptide repeat domain"/>
    <property type="match status" value="1"/>
</dbReference>
<dbReference type="PANTHER" id="PTHR23083">
    <property type="entry name" value="TETRATRICOPEPTIDE REPEAT PROTEIN, TPR"/>
    <property type="match status" value="1"/>
</dbReference>
<evidence type="ECO:0008006" key="7">
    <source>
        <dbReference type="Google" id="ProtNLM"/>
    </source>
</evidence>
<dbReference type="PANTHER" id="PTHR23083:SF464">
    <property type="entry name" value="TETRATRICOPEPTIDE REPEAT DOMAIN 7, ISOFORM A"/>
    <property type="match status" value="1"/>
</dbReference>
<dbReference type="PROSITE" id="PS50005">
    <property type="entry name" value="TPR"/>
    <property type="match status" value="1"/>
</dbReference>
<dbReference type="Proteomes" id="UP000275772">
    <property type="component" value="Unassembled WGS sequence"/>
</dbReference>
<feature type="repeat" description="TPR" evidence="3">
    <location>
        <begin position="1167"/>
        <end position="1200"/>
    </location>
</feature>
<evidence type="ECO:0000256" key="3">
    <source>
        <dbReference type="PROSITE-ProRule" id="PRU00339"/>
    </source>
</evidence>
<gene>
    <name evidence="5" type="ORF">BLGHR1_12442</name>
</gene>
<name>A0A383UMZ5_BLUHO</name>
<feature type="region of interest" description="Disordered" evidence="4">
    <location>
        <begin position="777"/>
        <end position="803"/>
    </location>
</feature>
<dbReference type="InterPro" id="IPR019734">
    <property type="entry name" value="TPR_rpt"/>
</dbReference>
<sequence>MSREETKAAAYIHQLNEARCHGNWSAVPELLRKIRKYSQHRTCLITAAECEYTLAMEAHNNITTINPPLPIVLNTTTTSISSTSLGITKFIPVLEESISKDKTHNEDWFQAQVCLGWIYWQLGEFSSAIAKLPSNIVQEYAELDSSENKVSEWTKLCAIKASYIKGNSLQKNNLVSEALDTLESALPILLSLLESIKYKNEILLWVELFLTSLCMLCSEVFKTRTSATLKTDALSAFRSWAKFWDVQDSVPASIQNKCTESSRRCVWREYYITLSHLIRHDLPYPTTALLVAYPEVSTRYQQRAELKKVESQYEKILISEAPFPTAESNDEEVEAFVEVVMQNWRIICGYGWKETDLGDGGAVAVSRGVLEILYRASKKTFHSTTILRYLFAVHLTIAEFDLAFKAFETFMDKVTKGRSRQRGPVENDDDIFGDEVFIRTACEYIKAICRYGYFEEANYANKTCKYLEDWLNAHFSNNFNAEDKSSHDELSLPPKSNVLPQTIALAWRCVGIGYAQHAKLTFDATSRSDIQSKAEKYFRRSLLPQYESTREPETIFALGLLLAEQRQLSDAIEVVKCGLLPISSDTHSIENLNHTRRSQREIMLIPLWNLMSLLLSARQKFSMASKSCAGAFEQFQHPVKSSSGNTDSIEGSLYQYKFDVQAKKTKGVIEVMNEFEKENLLDVKMTQLALIEVLEGPEVAVNACDELLSLFAKLFGDIKENRTPVDQLPAMSNQSIGPIKGSLFGCSARRVNTNTDSLMARPASPKTKITKTPKIQVTGEDIPAAAQKSTGGNEPSQRTDSQVNSIKFLKNNINESHRNEETNFTTSQYQEDKTQVRMAEDQESKTMIESVKDQISDNFTGKECHPQGQMFGAINPESSGKDYLAMQSKVVTEDPKIRHHIQENQGVRSLDHSWLNPAVRFSKDQQRRRKLAILIKVWLMISGLYRRASFYEDAHGAINEAHQLMSEIDTSIVKEMRGSQSVLGAGLSLRKSTGEVWGDIYAELGYITIAEKSHHSALMHFETALTHFRDHPSAIVGLSGILIDIYTQELLPPPSIPTITPPDNIFPSSSTSNVTVRQSLKSSLISQRSSTIQIAPARPLGFPVTIKSSITAERQPKHVDLGSGTCVSREFSHKDPSTFFLDRLAARDRAFGLLRTLTNTGVSWNCSEAWFALARAYEESGQLEKTREALWRCVELEESKGVRSWGVAGSGGYVL</sequence>
<evidence type="ECO:0000256" key="1">
    <source>
        <dbReference type="ARBA" id="ARBA00002550"/>
    </source>
</evidence>
<comment type="function">
    <text evidence="1">Involved in endocytosis.</text>
</comment>